<evidence type="ECO:0000313" key="2">
    <source>
        <dbReference type="EMBL" id="OGN08222.1"/>
    </source>
</evidence>
<feature type="coiled-coil region" evidence="1">
    <location>
        <begin position="58"/>
        <end position="110"/>
    </location>
</feature>
<evidence type="ECO:0000313" key="3">
    <source>
        <dbReference type="Proteomes" id="UP000178023"/>
    </source>
</evidence>
<comment type="caution">
    <text evidence="2">The sequence shown here is derived from an EMBL/GenBank/DDBJ whole genome shotgun (WGS) entry which is preliminary data.</text>
</comment>
<proteinExistence type="predicted"/>
<dbReference type="Proteomes" id="UP000178023">
    <property type="component" value="Unassembled WGS sequence"/>
</dbReference>
<reference evidence="2 3" key="1">
    <citation type="journal article" date="2016" name="Nat. Commun.">
        <title>Thousands of microbial genomes shed light on interconnected biogeochemical processes in an aquifer system.</title>
        <authorList>
            <person name="Anantharaman K."/>
            <person name="Brown C.T."/>
            <person name="Hug L.A."/>
            <person name="Sharon I."/>
            <person name="Castelle C.J."/>
            <person name="Probst A.J."/>
            <person name="Thomas B.C."/>
            <person name="Singh A."/>
            <person name="Wilkins M.J."/>
            <person name="Karaoz U."/>
            <person name="Brodie E.L."/>
            <person name="Williams K.H."/>
            <person name="Hubbard S.S."/>
            <person name="Banfield J.F."/>
        </authorList>
    </citation>
    <scope>NUCLEOTIDE SEQUENCE [LARGE SCALE GENOMIC DNA]</scope>
</reference>
<dbReference type="AlphaFoldDB" id="A0A1F8F509"/>
<accession>A0A1F8F509</accession>
<organism evidence="2 3">
    <name type="scientific">Candidatus Yanofskybacteria bacterium RIFCSPHIGHO2_01_FULL_45_42</name>
    <dbReference type="NCBI Taxonomy" id="1802671"/>
    <lineage>
        <taxon>Bacteria</taxon>
        <taxon>Candidatus Yanofskyibacteriota</taxon>
    </lineage>
</organism>
<keyword evidence="1" id="KW-0175">Coiled coil</keyword>
<dbReference type="EMBL" id="MGJL01000009">
    <property type="protein sequence ID" value="OGN08222.1"/>
    <property type="molecule type" value="Genomic_DNA"/>
</dbReference>
<gene>
    <name evidence="2" type="ORF">A2750_01235</name>
</gene>
<protein>
    <submittedName>
        <fullName evidence="2">Uncharacterized protein</fullName>
    </submittedName>
</protein>
<evidence type="ECO:0000256" key="1">
    <source>
        <dbReference type="SAM" id="Coils"/>
    </source>
</evidence>
<name>A0A1F8F509_9BACT</name>
<sequence>MYKLGSRLYKTKEREKVSIVKTAEVLKKSSQAICHFYENSLRRIIEVKTCADKCIEGLKDQHRNLQELNAKVVKMNATLAQSTAKLKKINEKLSQGNKKAETCLANLKKEQAKPEKPYPPEIDLADEMLGISLQNLPENKLIKAN</sequence>